<dbReference type="eggNOG" id="COG1167">
    <property type="taxonomic scope" value="Bacteria"/>
</dbReference>
<dbReference type="Gene3D" id="3.40.640.10">
    <property type="entry name" value="Type I PLP-dependent aspartate aminotransferase-like (Major domain)"/>
    <property type="match status" value="1"/>
</dbReference>
<organism evidence="7 8">
    <name type="scientific">Celeribacter baekdonensis B30</name>
    <dbReference type="NCBI Taxonomy" id="1208323"/>
    <lineage>
        <taxon>Bacteria</taxon>
        <taxon>Pseudomonadati</taxon>
        <taxon>Pseudomonadota</taxon>
        <taxon>Alphaproteobacteria</taxon>
        <taxon>Rhodobacterales</taxon>
        <taxon>Roseobacteraceae</taxon>
        <taxon>Celeribacter</taxon>
    </lineage>
</organism>
<gene>
    <name evidence="7" type="ORF">B30_18157</name>
</gene>
<name>K2IE52_9RHOB</name>
<dbReference type="SUPFAM" id="SSF46785">
    <property type="entry name" value="Winged helix' DNA-binding domain"/>
    <property type="match status" value="1"/>
</dbReference>
<evidence type="ECO:0000256" key="3">
    <source>
        <dbReference type="ARBA" id="ARBA00023015"/>
    </source>
</evidence>
<dbReference type="EMBL" id="AMRK01000014">
    <property type="protein sequence ID" value="EKE68296.1"/>
    <property type="molecule type" value="Genomic_DNA"/>
</dbReference>
<keyword evidence="4" id="KW-0238">DNA-binding</keyword>
<keyword evidence="5" id="KW-0804">Transcription</keyword>
<keyword evidence="8" id="KW-1185">Reference proteome</keyword>
<feature type="domain" description="HTH gntR-type" evidence="6">
    <location>
        <begin position="13"/>
        <end position="81"/>
    </location>
</feature>
<keyword evidence="3" id="KW-0805">Transcription regulation</keyword>
<dbReference type="Gene3D" id="3.90.1150.10">
    <property type="entry name" value="Aspartate Aminotransferase, domain 1"/>
    <property type="match status" value="1"/>
</dbReference>
<dbReference type="InterPro" id="IPR036390">
    <property type="entry name" value="WH_DNA-bd_sf"/>
</dbReference>
<reference evidence="7 8" key="1">
    <citation type="submission" date="2012-09" db="EMBL/GenBank/DDBJ databases">
        <title>Celeribacter baekdonensis B30 Genome Sequencing.</title>
        <authorList>
            <person name="Wang W."/>
        </authorList>
    </citation>
    <scope>NUCLEOTIDE SEQUENCE [LARGE SCALE GENOMIC DNA]</scope>
    <source>
        <strain evidence="7 8">B30</strain>
    </source>
</reference>
<dbReference type="PANTHER" id="PTHR46577:SF1">
    <property type="entry name" value="HTH-TYPE TRANSCRIPTIONAL REGULATORY PROTEIN GABR"/>
    <property type="match status" value="1"/>
</dbReference>
<dbReference type="Pfam" id="PF00155">
    <property type="entry name" value="Aminotran_1_2"/>
    <property type="match status" value="1"/>
</dbReference>
<evidence type="ECO:0000256" key="1">
    <source>
        <dbReference type="ARBA" id="ARBA00005384"/>
    </source>
</evidence>
<dbReference type="InterPro" id="IPR015422">
    <property type="entry name" value="PyrdxlP-dep_Trfase_small"/>
</dbReference>
<dbReference type="RefSeq" id="WP_009573650.1">
    <property type="nucleotide sequence ID" value="NZ_AMRK01000014.1"/>
</dbReference>
<dbReference type="Pfam" id="PF00392">
    <property type="entry name" value="GntR"/>
    <property type="match status" value="1"/>
</dbReference>
<dbReference type="InterPro" id="IPR036388">
    <property type="entry name" value="WH-like_DNA-bd_sf"/>
</dbReference>
<dbReference type="CDD" id="cd07377">
    <property type="entry name" value="WHTH_GntR"/>
    <property type="match status" value="1"/>
</dbReference>
<evidence type="ECO:0000313" key="8">
    <source>
        <dbReference type="Proteomes" id="UP000006762"/>
    </source>
</evidence>
<dbReference type="CDD" id="cd00609">
    <property type="entry name" value="AAT_like"/>
    <property type="match status" value="1"/>
</dbReference>
<evidence type="ECO:0000256" key="2">
    <source>
        <dbReference type="ARBA" id="ARBA00022898"/>
    </source>
</evidence>
<evidence type="ECO:0000259" key="6">
    <source>
        <dbReference type="PROSITE" id="PS50949"/>
    </source>
</evidence>
<dbReference type="InterPro" id="IPR004839">
    <property type="entry name" value="Aminotransferase_I/II_large"/>
</dbReference>
<dbReference type="SMART" id="SM00345">
    <property type="entry name" value="HTH_GNTR"/>
    <property type="match status" value="1"/>
</dbReference>
<dbReference type="PATRIC" id="fig|1208323.3.peg.3750"/>
<dbReference type="InterPro" id="IPR015421">
    <property type="entry name" value="PyrdxlP-dep_Trfase_major"/>
</dbReference>
<dbReference type="InterPro" id="IPR051446">
    <property type="entry name" value="HTH_trans_reg/aminotransferase"/>
</dbReference>
<dbReference type="InterPro" id="IPR000524">
    <property type="entry name" value="Tscrpt_reg_HTH_GntR"/>
</dbReference>
<dbReference type="Proteomes" id="UP000006762">
    <property type="component" value="Unassembled WGS sequence"/>
</dbReference>
<dbReference type="PROSITE" id="PS50949">
    <property type="entry name" value="HTH_GNTR"/>
    <property type="match status" value="1"/>
</dbReference>
<evidence type="ECO:0000256" key="5">
    <source>
        <dbReference type="ARBA" id="ARBA00023163"/>
    </source>
</evidence>
<proteinExistence type="inferred from homology"/>
<evidence type="ECO:0000256" key="4">
    <source>
        <dbReference type="ARBA" id="ARBA00023125"/>
    </source>
</evidence>
<dbReference type="STRING" id="1208323.B30_18157"/>
<keyword evidence="2" id="KW-0663">Pyridoxal phosphate</keyword>
<accession>K2IE52</accession>
<protein>
    <submittedName>
        <fullName evidence="7">HTH-type transcriptional regulator</fullName>
    </submittedName>
</protein>
<dbReference type="GO" id="GO:0003700">
    <property type="term" value="F:DNA-binding transcription factor activity"/>
    <property type="evidence" value="ECO:0007669"/>
    <property type="project" value="InterPro"/>
</dbReference>
<dbReference type="GO" id="GO:0003677">
    <property type="term" value="F:DNA binding"/>
    <property type="evidence" value="ECO:0007669"/>
    <property type="project" value="UniProtKB-KW"/>
</dbReference>
<comment type="similarity">
    <text evidence="1">In the C-terminal section; belongs to the class-I pyridoxal-phosphate-dependent aminotransferase family.</text>
</comment>
<dbReference type="Gene3D" id="1.10.10.10">
    <property type="entry name" value="Winged helix-like DNA-binding domain superfamily/Winged helix DNA-binding domain"/>
    <property type="match status" value="1"/>
</dbReference>
<dbReference type="GO" id="GO:0030170">
    <property type="term" value="F:pyridoxal phosphate binding"/>
    <property type="evidence" value="ECO:0007669"/>
    <property type="project" value="InterPro"/>
</dbReference>
<dbReference type="PANTHER" id="PTHR46577">
    <property type="entry name" value="HTH-TYPE TRANSCRIPTIONAL REGULATORY PROTEIN GABR"/>
    <property type="match status" value="1"/>
</dbReference>
<dbReference type="OrthoDB" id="9794015at2"/>
<dbReference type="SUPFAM" id="SSF53383">
    <property type="entry name" value="PLP-dependent transferases"/>
    <property type="match status" value="1"/>
</dbReference>
<dbReference type="AlphaFoldDB" id="K2IE52"/>
<comment type="caution">
    <text evidence="7">The sequence shown here is derived from an EMBL/GenBank/DDBJ whole genome shotgun (WGS) entry which is preliminary data.</text>
</comment>
<evidence type="ECO:0000313" key="7">
    <source>
        <dbReference type="EMBL" id="EKE68296.1"/>
    </source>
</evidence>
<sequence>MIDWTPQTKANGKPRYIAIADAIEQDIKEGVLTPGTRLPPQRRLAERMGIDFTTVSRGYTEAQSRGLIKSQVGRGTFIAEPAETTAGPDPLRLAEEDLSMNLPPEPTDPALIANMRSGLDYVSANLLQLLRYQSSTGSDKDKAAASTWLSLRGMIPTSARLVISPGAHSTICAILTILTQPGDTVLCEQITYPGFRNIASRRGLNLIGLEMDEDGILPDALNTAILRHGPKALYLNPTLQNPTTLTIPTERRLAISEVLNKHGLHLIEDDAYGFIPAKAPAPIAVSAPDLTWHIGGLAKCIGAGLRLAYTVAPTSRLAYSLGQTLKVQAVMASPITTALATQWIEDGTADQIRRFIRSETSARQAIAREVLEGFDFQGAENAFNVWLTLPEDVGRADVVARMAGRPIGIMPSDAFSVGITPGDEVRLCLGGSLSREALRANLYFLVNSLQHSAFLG</sequence>
<dbReference type="InterPro" id="IPR015424">
    <property type="entry name" value="PyrdxlP-dep_Trfase"/>
</dbReference>